<proteinExistence type="predicted"/>
<dbReference type="AlphaFoldDB" id="A0A1R1PWF3"/>
<comment type="caution">
    <text evidence="3">The sequence shown here is derived from an EMBL/GenBank/DDBJ whole genome shotgun (WGS) entry which is preliminary data.</text>
</comment>
<dbReference type="InterPro" id="IPR029058">
    <property type="entry name" value="AB_hydrolase_fold"/>
</dbReference>
<dbReference type="Proteomes" id="UP000188320">
    <property type="component" value="Unassembled WGS sequence"/>
</dbReference>
<evidence type="ECO:0000256" key="1">
    <source>
        <dbReference type="ARBA" id="ARBA00022801"/>
    </source>
</evidence>
<dbReference type="Pfam" id="PF07859">
    <property type="entry name" value="Abhydrolase_3"/>
    <property type="match status" value="1"/>
</dbReference>
<dbReference type="Gene3D" id="3.40.50.1820">
    <property type="entry name" value="alpha/beta hydrolase"/>
    <property type="match status" value="1"/>
</dbReference>
<keyword evidence="4" id="KW-1185">Reference proteome</keyword>
<evidence type="ECO:0000313" key="3">
    <source>
        <dbReference type="EMBL" id="OMH85277.1"/>
    </source>
</evidence>
<organism evidence="3 4">
    <name type="scientific">Zancudomyces culisetae</name>
    <name type="common">Gut fungus</name>
    <name type="synonym">Smittium culisetae</name>
    <dbReference type="NCBI Taxonomy" id="1213189"/>
    <lineage>
        <taxon>Eukaryota</taxon>
        <taxon>Fungi</taxon>
        <taxon>Fungi incertae sedis</taxon>
        <taxon>Zoopagomycota</taxon>
        <taxon>Kickxellomycotina</taxon>
        <taxon>Harpellomycetes</taxon>
        <taxon>Harpellales</taxon>
        <taxon>Legeriomycetaceae</taxon>
        <taxon>Zancudomyces</taxon>
    </lineage>
</organism>
<keyword evidence="1" id="KW-0378">Hydrolase</keyword>
<dbReference type="SUPFAM" id="SSF53474">
    <property type="entry name" value="alpha/beta-Hydrolases"/>
    <property type="match status" value="1"/>
</dbReference>
<reference evidence="4" key="1">
    <citation type="submission" date="2017-01" db="EMBL/GenBank/DDBJ databases">
        <authorList>
            <person name="Wang Y."/>
            <person name="White M."/>
            <person name="Kvist S."/>
            <person name="Moncalvo J.-M."/>
        </authorList>
    </citation>
    <scope>NUCLEOTIDE SEQUENCE [LARGE SCALE GENOMIC DNA]</scope>
    <source>
        <strain evidence="4">COL-18-3</strain>
    </source>
</reference>
<sequence length="433" mass="48787">MSDLYGVAFPKHLGKEEQDKYLSDMEKVMEDAKRSFIENGPKLPSWTLETQVAITRVKAELKRLLSDGDSGHGPTTSENFNAEQIGKSMAPLRDFDSPSISEKGKFTTHYWKISAKSLFIPPSDLFKELCASDQKLAESKTPRELYTEVVASNDFIARLEEQNIDLDSALGMSPLHEDEKVIIHYHGGGFCLEAPSAYRAFGADICKETGYRVFLPYYRLAPEDPFPRGIYDGYLFFQHLINLGYKHENIIISGDSAGCNMCLTVMINLRSAGQPQPKCAILHSPWVDLNLPGESYTRNVDLDFIMQDRPEYIKCNVRMYVAPGREYDDYVKKMLNDPMVSPTFADFTGLAPMMVISGEVELLVDDIDAFASKLGLKERFIVGRKHPGTEQGKRNVYEKYAGMGHIFFFIEAANEKHACIEGVGNYIRSIDSQ</sequence>
<dbReference type="OrthoDB" id="408631at2759"/>
<dbReference type="GO" id="GO:0016787">
    <property type="term" value="F:hydrolase activity"/>
    <property type="evidence" value="ECO:0007669"/>
    <property type="project" value="UniProtKB-KW"/>
</dbReference>
<evidence type="ECO:0000259" key="2">
    <source>
        <dbReference type="Pfam" id="PF07859"/>
    </source>
</evidence>
<gene>
    <name evidence="3" type="ORF">AX774_g1180</name>
</gene>
<accession>A0A1R1PWF3</accession>
<dbReference type="PANTHER" id="PTHR48081">
    <property type="entry name" value="AB HYDROLASE SUPERFAMILY PROTEIN C4A8.06C"/>
    <property type="match status" value="1"/>
</dbReference>
<name>A0A1R1PWF3_ZANCU</name>
<dbReference type="InterPro" id="IPR050300">
    <property type="entry name" value="GDXG_lipolytic_enzyme"/>
</dbReference>
<protein>
    <submittedName>
        <fullName evidence="3">Esterase</fullName>
    </submittedName>
</protein>
<dbReference type="InterPro" id="IPR013094">
    <property type="entry name" value="AB_hydrolase_3"/>
</dbReference>
<feature type="domain" description="Alpha/beta hydrolase fold-3" evidence="2">
    <location>
        <begin position="182"/>
        <end position="375"/>
    </location>
</feature>
<dbReference type="EMBL" id="LSSK01000097">
    <property type="protein sequence ID" value="OMH85277.1"/>
    <property type="molecule type" value="Genomic_DNA"/>
</dbReference>
<evidence type="ECO:0000313" key="4">
    <source>
        <dbReference type="Proteomes" id="UP000188320"/>
    </source>
</evidence>
<dbReference type="PANTHER" id="PTHR48081:SF8">
    <property type="entry name" value="ALPHA_BETA HYDROLASE FOLD-3 DOMAIN-CONTAINING PROTEIN-RELATED"/>
    <property type="match status" value="1"/>
</dbReference>